<sequence>MHIMTGSFWLLGFTLIIMAKAENEALSAVLESTNQFSSSLFQTVVKEHSGNLIMSPLSADIVLAMTAYGAQGETENQFRNVLHLPSSDSLAKSGYQTLIDNLNDVKENKLLLANKVFIGKNFGIKPIFKDLTKDYFRSATQVINFAKSMEAANIINTWVEQNTNNLIKDLITAGDLNEMTTLVLVNAVYFKGQWKNKFNPDYTKDMPFHVNKNTIKNVPTMYKQGKYKYGELSNLNAKFIVIPYKGDELNMIIILPNEIDGLTEVEKKLQNIKLSDILNQGYEQEIQLYLPKFKVESEIHLNTVLQKMGLIDAFTSHANFSGISDENIQINKVIQKAFIEVNEEGSEAAAATGAIFLKLSLEIPLDFIVTQPFFFYIINTINNEKEGTHVTVPLFSGFISEPKI</sequence>
<evidence type="ECO:0000256" key="4">
    <source>
        <dbReference type="RuleBase" id="RU000411"/>
    </source>
</evidence>
<dbReference type="OrthoDB" id="671595at2759"/>
<evidence type="ECO:0000313" key="8">
    <source>
        <dbReference type="Proteomes" id="UP000005203"/>
    </source>
</evidence>
<dbReference type="Proteomes" id="UP000005203">
    <property type="component" value="Linkage group LG11"/>
</dbReference>
<evidence type="ECO:0000256" key="3">
    <source>
        <dbReference type="ARBA" id="ARBA00022900"/>
    </source>
</evidence>
<evidence type="ECO:0000313" key="9">
    <source>
        <dbReference type="RefSeq" id="XP_026299596.1"/>
    </source>
</evidence>
<accession>A0A7M7MQS4</accession>
<feature type="chain" id="PRO_5044660613" evidence="5">
    <location>
        <begin position="22"/>
        <end position="404"/>
    </location>
</feature>
<dbReference type="CDD" id="cd19601">
    <property type="entry name" value="serpin42Da-like"/>
    <property type="match status" value="1"/>
</dbReference>
<dbReference type="InterPro" id="IPR042178">
    <property type="entry name" value="Serpin_sf_1"/>
</dbReference>
<keyword evidence="5" id="KW-0732">Signal</keyword>
<organism evidence="7">
    <name type="scientific">Apis mellifera</name>
    <name type="common">Honeybee</name>
    <dbReference type="NCBI Taxonomy" id="7460"/>
    <lineage>
        <taxon>Eukaryota</taxon>
        <taxon>Metazoa</taxon>
        <taxon>Ecdysozoa</taxon>
        <taxon>Arthropoda</taxon>
        <taxon>Hexapoda</taxon>
        <taxon>Insecta</taxon>
        <taxon>Pterygota</taxon>
        <taxon>Neoptera</taxon>
        <taxon>Endopterygota</taxon>
        <taxon>Hymenoptera</taxon>
        <taxon>Apocrita</taxon>
        <taxon>Aculeata</taxon>
        <taxon>Apoidea</taxon>
        <taxon>Anthophila</taxon>
        <taxon>Apidae</taxon>
        <taxon>Apis</taxon>
    </lineage>
</organism>
<evidence type="ECO:0000256" key="1">
    <source>
        <dbReference type="ARBA" id="ARBA00009500"/>
    </source>
</evidence>
<dbReference type="KEGG" id="ame:100578030"/>
<keyword evidence="8" id="KW-1185">Reference proteome</keyword>
<evidence type="ECO:0000256" key="5">
    <source>
        <dbReference type="SAM" id="SignalP"/>
    </source>
</evidence>
<dbReference type="GO" id="GO:0005615">
    <property type="term" value="C:extracellular space"/>
    <property type="evidence" value="ECO:0007669"/>
    <property type="project" value="InterPro"/>
</dbReference>
<evidence type="ECO:0000313" key="7">
    <source>
        <dbReference type="EnsemblMetazoa" id="XP_026299596"/>
    </source>
</evidence>
<accession>A0A8B8H6G2</accession>
<dbReference type="SMART" id="SM00093">
    <property type="entry name" value="SERPIN"/>
    <property type="match status" value="1"/>
</dbReference>
<evidence type="ECO:0000256" key="2">
    <source>
        <dbReference type="ARBA" id="ARBA00022690"/>
    </source>
</evidence>
<dbReference type="AlphaFoldDB" id="A0A7M7MQS4"/>
<keyword evidence="2" id="KW-0646">Protease inhibitor</keyword>
<dbReference type="Pfam" id="PF00079">
    <property type="entry name" value="Serpin"/>
    <property type="match status" value="1"/>
</dbReference>
<protein>
    <submittedName>
        <fullName evidence="9">Antichymotrypsin-2 isoform X1</fullName>
    </submittedName>
</protein>
<feature type="domain" description="Serpin" evidence="6">
    <location>
        <begin position="38"/>
        <end position="402"/>
    </location>
</feature>
<dbReference type="PANTHER" id="PTHR11461">
    <property type="entry name" value="SERINE PROTEASE INHIBITOR, SERPIN"/>
    <property type="match status" value="1"/>
</dbReference>
<dbReference type="InterPro" id="IPR036186">
    <property type="entry name" value="Serpin_sf"/>
</dbReference>
<name>A0A7M7MQS4_APIME</name>
<reference evidence="7" key="1">
    <citation type="submission" date="2021-01" db="UniProtKB">
        <authorList>
            <consortium name="EnsemblMetazoa"/>
        </authorList>
    </citation>
    <scope>IDENTIFICATION</scope>
    <source>
        <strain evidence="7">DH4</strain>
    </source>
</reference>
<dbReference type="GO" id="GO:0004867">
    <property type="term" value="F:serine-type endopeptidase inhibitor activity"/>
    <property type="evidence" value="ECO:0007669"/>
    <property type="project" value="UniProtKB-KW"/>
</dbReference>
<dbReference type="InterPro" id="IPR042185">
    <property type="entry name" value="Serpin_sf_2"/>
</dbReference>
<dbReference type="PANTHER" id="PTHR11461:SF211">
    <property type="entry name" value="GH10112P-RELATED"/>
    <property type="match status" value="1"/>
</dbReference>
<dbReference type="SUPFAM" id="SSF56574">
    <property type="entry name" value="Serpins"/>
    <property type="match status" value="1"/>
</dbReference>
<comment type="similarity">
    <text evidence="1 4">Belongs to the serpin family.</text>
</comment>
<evidence type="ECO:0000259" key="6">
    <source>
        <dbReference type="SMART" id="SM00093"/>
    </source>
</evidence>
<dbReference type="EnsemblMetazoa" id="XM_026443811">
    <property type="protein sequence ID" value="XP_026299596"/>
    <property type="gene ID" value="LOC100578030"/>
</dbReference>
<dbReference type="InterPro" id="IPR000215">
    <property type="entry name" value="Serpin_fam"/>
</dbReference>
<gene>
    <name evidence="9" type="primary">LOC100578030</name>
</gene>
<keyword evidence="3" id="KW-0722">Serine protease inhibitor</keyword>
<dbReference type="Gene3D" id="2.30.39.10">
    <property type="entry name" value="Alpha-1-antitrypsin, domain 1"/>
    <property type="match status" value="1"/>
</dbReference>
<dbReference type="GeneID" id="100578030"/>
<proteinExistence type="inferred from homology"/>
<dbReference type="InterPro" id="IPR023796">
    <property type="entry name" value="Serpin_dom"/>
</dbReference>
<dbReference type="Gene3D" id="3.30.497.10">
    <property type="entry name" value="Antithrombin, subunit I, domain 2"/>
    <property type="match status" value="1"/>
</dbReference>
<dbReference type="RefSeq" id="XP_026299596.1">
    <property type="nucleotide sequence ID" value="XM_026443811.1"/>
</dbReference>
<feature type="signal peptide" evidence="5">
    <location>
        <begin position="1"/>
        <end position="21"/>
    </location>
</feature>
<reference evidence="9" key="2">
    <citation type="submission" date="2025-04" db="UniProtKB">
        <authorList>
            <consortium name="RefSeq"/>
        </authorList>
    </citation>
    <scope>IDENTIFICATION</scope>
    <source>
        <strain evidence="9">DH4</strain>
        <tissue evidence="9">Whole body</tissue>
    </source>
</reference>